<organism evidence="2 3">
    <name type="scientific">Senna tora</name>
    <dbReference type="NCBI Taxonomy" id="362788"/>
    <lineage>
        <taxon>Eukaryota</taxon>
        <taxon>Viridiplantae</taxon>
        <taxon>Streptophyta</taxon>
        <taxon>Embryophyta</taxon>
        <taxon>Tracheophyta</taxon>
        <taxon>Spermatophyta</taxon>
        <taxon>Magnoliopsida</taxon>
        <taxon>eudicotyledons</taxon>
        <taxon>Gunneridae</taxon>
        <taxon>Pentapetalae</taxon>
        <taxon>rosids</taxon>
        <taxon>fabids</taxon>
        <taxon>Fabales</taxon>
        <taxon>Fabaceae</taxon>
        <taxon>Caesalpinioideae</taxon>
        <taxon>Cassia clade</taxon>
        <taxon>Senna</taxon>
    </lineage>
</organism>
<evidence type="ECO:0000313" key="2">
    <source>
        <dbReference type="EMBL" id="KAF7844070.1"/>
    </source>
</evidence>
<reference evidence="2" key="1">
    <citation type="submission" date="2020-09" db="EMBL/GenBank/DDBJ databases">
        <title>Genome-Enabled Discovery of Anthraquinone Biosynthesis in Senna tora.</title>
        <authorList>
            <person name="Kang S.-H."/>
            <person name="Pandey R.P."/>
            <person name="Lee C.-M."/>
            <person name="Sim J.-S."/>
            <person name="Jeong J.-T."/>
            <person name="Choi B.-S."/>
            <person name="Jung M."/>
            <person name="Ginzburg D."/>
            <person name="Zhao K."/>
            <person name="Won S.Y."/>
            <person name="Oh T.-J."/>
            <person name="Yu Y."/>
            <person name="Kim N.-H."/>
            <person name="Lee O.R."/>
            <person name="Lee T.-H."/>
            <person name="Bashyal P."/>
            <person name="Kim T.-S."/>
            <person name="Lee W.-H."/>
            <person name="Kawkins C."/>
            <person name="Kim C.-K."/>
            <person name="Kim J.S."/>
            <person name="Ahn B.O."/>
            <person name="Rhee S.Y."/>
            <person name="Sohng J.K."/>
        </authorList>
    </citation>
    <scope>NUCLEOTIDE SEQUENCE</scope>
    <source>
        <tissue evidence="2">Leaf</tissue>
    </source>
</reference>
<comment type="caution">
    <text evidence="2">The sequence shown here is derived from an EMBL/GenBank/DDBJ whole genome shotgun (WGS) entry which is preliminary data.</text>
</comment>
<feature type="compositionally biased region" description="Gly residues" evidence="1">
    <location>
        <begin position="1"/>
        <end position="15"/>
    </location>
</feature>
<dbReference type="AlphaFoldDB" id="A0A834XGM4"/>
<proteinExistence type="predicted"/>
<gene>
    <name evidence="2" type="ORF">G2W53_000975</name>
</gene>
<accession>A0A834XGM4</accession>
<evidence type="ECO:0000256" key="1">
    <source>
        <dbReference type="SAM" id="MobiDB-lite"/>
    </source>
</evidence>
<keyword evidence="3" id="KW-1185">Reference proteome</keyword>
<sequence length="57" mass="6175">MEVGVYGSGGGLGEGIGREDERGEEEEWKSGGVMDWGVLVAWLWRMGCGRGDLVMEV</sequence>
<name>A0A834XGM4_9FABA</name>
<dbReference type="EMBL" id="JAAIUW010000001">
    <property type="protein sequence ID" value="KAF7844070.1"/>
    <property type="molecule type" value="Genomic_DNA"/>
</dbReference>
<protein>
    <submittedName>
        <fullName evidence="2">Uncharacterized protein</fullName>
    </submittedName>
</protein>
<evidence type="ECO:0000313" key="3">
    <source>
        <dbReference type="Proteomes" id="UP000634136"/>
    </source>
</evidence>
<feature type="region of interest" description="Disordered" evidence="1">
    <location>
        <begin position="1"/>
        <end position="29"/>
    </location>
</feature>
<dbReference type="Proteomes" id="UP000634136">
    <property type="component" value="Unassembled WGS sequence"/>
</dbReference>